<dbReference type="FunFam" id="3.30.200.20:FF:000042">
    <property type="entry name" value="Aurora kinase A"/>
    <property type="match status" value="1"/>
</dbReference>
<sequence length="821" mass="85907">MTYERLHELGKGGFARCFQFRCIERATDIAGKVVAKASLTRERARLKLLTEIRVHRAMTHARVVRFESFFEDDNNVYMMMELCPNGSLADMVRSRGALSETEARGYMLQLVDACRYLHHHGIIHRDLKLGNVFLAGDMTLRVGDFGLATKLMTKQERKRTVCGTPNYIAPEVLDAGEEGHSFEVDVWSLGVILYTMLVGRPPFETRDVKQTYALIRRASFDFPPSSHVSPEAKDLVRAMLTVDPAHRPPLTAVLRHPFFTGATAFVPVSMPASATSVAPYYPAGALAPAAEVASRMLATPPGALRRRIRVTGPGTERPDLAAPEAAPFRGSSPARAAADADADADADAAGAAATEAQAEAEAGVEDTYGRAPTPAAGAGASPRHEDDEDDEDLDMDPEAQAGSPPAVRPGAGAGPRDDACGGPGQSWAAESGAGARAASSGGASSAAAAQARSGPCDPVARVRAAAAAATPDVAARARTSSAGQASSRGGLARSHGSEASAGSPYTVAAPGTLARVVSALQRSLDPRASVIGPMGGSSGSAERQHAGHAADAAWSGASGQGAATSSSSAAAAAAAEAAATSSAAASAATQQAASAGSVPPGSSPQAASTPRVWVVKWVDYTSKYGLGFLLSDGSVGVHFMDLSKIVCASDGLHFEYCPAMPHGERPRDPVTGRRFVPSEAHTTEEYPAALQKKVTLLLHFRKYLLEHWERSVADGSAPEEEVRSIRAGSRTSGLVYLKKWLRTEHAAVFRLSDRTVQACFFDGSAVALSPDATGAMFTDKHGVRSRHALATVAEKGGPSVVKRLRYVKDLLNGLVQGATDA</sequence>
<accession>A0A5A8DID3</accession>
<keyword evidence="1 8" id="KW-0723">Serine/threonine-protein kinase</keyword>
<dbReference type="AlphaFoldDB" id="A0A5A8DID3"/>
<dbReference type="CDD" id="cd13117">
    <property type="entry name" value="POLO_box_2"/>
    <property type="match status" value="1"/>
</dbReference>
<dbReference type="InterPro" id="IPR017441">
    <property type="entry name" value="Protein_kinase_ATP_BS"/>
</dbReference>
<dbReference type="InterPro" id="IPR033695">
    <property type="entry name" value="POLO_box_2"/>
</dbReference>
<keyword evidence="2 8" id="KW-0808">Transferase</keyword>
<keyword evidence="3" id="KW-0677">Repeat</keyword>
<feature type="compositionally biased region" description="Low complexity" evidence="9">
    <location>
        <begin position="470"/>
        <end position="479"/>
    </location>
</feature>
<evidence type="ECO:0000256" key="7">
    <source>
        <dbReference type="PROSITE-ProRule" id="PRU10141"/>
    </source>
</evidence>
<dbReference type="GO" id="GO:0005524">
    <property type="term" value="F:ATP binding"/>
    <property type="evidence" value="ECO:0007669"/>
    <property type="project" value="UniProtKB-UniRule"/>
</dbReference>
<feature type="compositionally biased region" description="Low complexity" evidence="9">
    <location>
        <begin position="369"/>
        <end position="381"/>
    </location>
</feature>
<gene>
    <name evidence="12" type="ORF">FNF28_04055</name>
</gene>
<dbReference type="GO" id="GO:0004674">
    <property type="term" value="F:protein serine/threonine kinase activity"/>
    <property type="evidence" value="ECO:0007669"/>
    <property type="project" value="UniProtKB-KW"/>
</dbReference>
<comment type="caution">
    <text evidence="12">The sequence shown here is derived from an EMBL/GenBank/DDBJ whole genome shotgun (WGS) entry which is preliminary data.</text>
</comment>
<protein>
    <recommendedName>
        <fullName evidence="8">Serine/threonine-protein kinase PLK</fullName>
        <ecNumber evidence="8">2.7.11.21</ecNumber>
    </recommendedName>
    <alternativeName>
        <fullName evidence="8">Polo-like kinase</fullName>
    </alternativeName>
</protein>
<feature type="domain" description="POLO box" evidence="11">
    <location>
        <begin position="736"/>
        <end position="816"/>
    </location>
</feature>
<dbReference type="InterPro" id="IPR008271">
    <property type="entry name" value="Ser/Thr_kinase_AS"/>
</dbReference>
<keyword evidence="5 8" id="KW-0418">Kinase</keyword>
<dbReference type="Gene3D" id="1.10.510.10">
    <property type="entry name" value="Transferase(Phosphotransferase) domain 1"/>
    <property type="match status" value="1"/>
</dbReference>
<dbReference type="PROSITE" id="PS00107">
    <property type="entry name" value="PROTEIN_KINASE_ATP"/>
    <property type="match status" value="1"/>
</dbReference>
<feature type="compositionally biased region" description="Acidic residues" evidence="9">
    <location>
        <begin position="386"/>
        <end position="397"/>
    </location>
</feature>
<evidence type="ECO:0000256" key="4">
    <source>
        <dbReference type="ARBA" id="ARBA00022741"/>
    </source>
</evidence>
<dbReference type="CDD" id="cd14099">
    <property type="entry name" value="STKc_PLK"/>
    <property type="match status" value="1"/>
</dbReference>
<dbReference type="PROSITE" id="PS50078">
    <property type="entry name" value="POLO_BOX"/>
    <property type="match status" value="2"/>
</dbReference>
<dbReference type="Proteomes" id="UP000324907">
    <property type="component" value="Unassembled WGS sequence"/>
</dbReference>
<dbReference type="PANTHER" id="PTHR24345:SF0">
    <property type="entry name" value="CELL CYCLE SERINE_THREONINE-PROTEIN KINASE CDC5_MSD2"/>
    <property type="match status" value="1"/>
</dbReference>
<dbReference type="SMART" id="SM00220">
    <property type="entry name" value="S_TKc"/>
    <property type="match status" value="1"/>
</dbReference>
<organism evidence="12 13">
    <name type="scientific">Cafeteria roenbergensis</name>
    <name type="common">Marine flagellate</name>
    <dbReference type="NCBI Taxonomy" id="33653"/>
    <lineage>
        <taxon>Eukaryota</taxon>
        <taxon>Sar</taxon>
        <taxon>Stramenopiles</taxon>
        <taxon>Bigyra</taxon>
        <taxon>Opalozoa</taxon>
        <taxon>Bicosoecida</taxon>
        <taxon>Cafeteriaceae</taxon>
        <taxon>Cafeteria</taxon>
    </lineage>
</organism>
<feature type="domain" description="Protein kinase" evidence="10">
    <location>
        <begin position="3"/>
        <end position="259"/>
    </location>
</feature>
<feature type="compositionally biased region" description="Low complexity" evidence="9">
    <location>
        <begin position="347"/>
        <end position="361"/>
    </location>
</feature>
<dbReference type="CDD" id="cd13118">
    <property type="entry name" value="POLO_box_1"/>
    <property type="match status" value="1"/>
</dbReference>
<reference evidence="12 13" key="1">
    <citation type="submission" date="2019-07" db="EMBL/GenBank/DDBJ databases">
        <title>Genomes of Cafeteria roenbergensis.</title>
        <authorList>
            <person name="Fischer M.G."/>
            <person name="Hackl T."/>
            <person name="Roman M."/>
        </authorList>
    </citation>
    <scope>NUCLEOTIDE SEQUENCE [LARGE SCALE GENOMIC DNA]</scope>
    <source>
        <strain evidence="12 13">RCC970-E3</strain>
    </source>
</reference>
<feature type="region of interest" description="Disordered" evidence="9">
    <location>
        <begin position="527"/>
        <end position="558"/>
    </location>
</feature>
<dbReference type="Pfam" id="PF00659">
    <property type="entry name" value="POLO_box"/>
    <property type="match status" value="2"/>
</dbReference>
<dbReference type="PANTHER" id="PTHR24345">
    <property type="entry name" value="SERINE/THREONINE-PROTEIN KINASE PLK"/>
    <property type="match status" value="1"/>
</dbReference>
<evidence type="ECO:0000259" key="11">
    <source>
        <dbReference type="PROSITE" id="PS50078"/>
    </source>
</evidence>
<name>A0A5A8DID3_CAFRO</name>
<dbReference type="FunFam" id="1.10.510.10:FF:000571">
    <property type="entry name" value="Maternal embryonic leucine zipper kinase"/>
    <property type="match status" value="1"/>
</dbReference>
<comment type="similarity">
    <text evidence="8">Belongs to the protein kinase superfamily. Ser/Thr protein kinase family. CDC5/Polo subfamily.</text>
</comment>
<dbReference type="Pfam" id="PF00069">
    <property type="entry name" value="Pkinase"/>
    <property type="match status" value="1"/>
</dbReference>
<dbReference type="PROSITE" id="PS50011">
    <property type="entry name" value="PROTEIN_KINASE_DOM"/>
    <property type="match status" value="1"/>
</dbReference>
<dbReference type="InterPro" id="IPR000719">
    <property type="entry name" value="Prot_kinase_dom"/>
</dbReference>
<feature type="binding site" evidence="7">
    <location>
        <position position="36"/>
    </location>
    <ligand>
        <name>ATP</name>
        <dbReference type="ChEBI" id="CHEBI:30616"/>
    </ligand>
</feature>
<evidence type="ECO:0000256" key="6">
    <source>
        <dbReference type="ARBA" id="ARBA00022840"/>
    </source>
</evidence>
<feature type="compositionally biased region" description="Low complexity" evidence="9">
    <location>
        <begin position="401"/>
        <end position="410"/>
    </location>
</feature>
<evidence type="ECO:0000313" key="12">
    <source>
        <dbReference type="EMBL" id="KAA0163950.1"/>
    </source>
</evidence>
<keyword evidence="6 7" id="KW-0067">ATP-binding</keyword>
<dbReference type="InterPro" id="IPR033701">
    <property type="entry name" value="POLO_box_1"/>
</dbReference>
<evidence type="ECO:0000256" key="2">
    <source>
        <dbReference type="ARBA" id="ARBA00022679"/>
    </source>
</evidence>
<feature type="domain" description="POLO box" evidence="11">
    <location>
        <begin position="613"/>
        <end position="706"/>
    </location>
</feature>
<evidence type="ECO:0000313" key="13">
    <source>
        <dbReference type="Proteomes" id="UP000324907"/>
    </source>
</evidence>
<dbReference type="InterPro" id="IPR011009">
    <property type="entry name" value="Kinase-like_dom_sf"/>
</dbReference>
<proteinExistence type="inferred from homology"/>
<comment type="catalytic activity">
    <reaction evidence="8">
        <text>L-threonyl-[protein] + ATP = O-phospho-L-threonyl-[protein] + ADP + H(+)</text>
        <dbReference type="Rhea" id="RHEA:46608"/>
        <dbReference type="Rhea" id="RHEA-COMP:11060"/>
        <dbReference type="Rhea" id="RHEA-COMP:11605"/>
        <dbReference type="ChEBI" id="CHEBI:15378"/>
        <dbReference type="ChEBI" id="CHEBI:30013"/>
        <dbReference type="ChEBI" id="CHEBI:30616"/>
        <dbReference type="ChEBI" id="CHEBI:61977"/>
        <dbReference type="ChEBI" id="CHEBI:456216"/>
        <dbReference type="EC" id="2.7.11.21"/>
    </reaction>
</comment>
<dbReference type="Gene3D" id="3.30.200.20">
    <property type="entry name" value="Phosphorylase Kinase, domain 1"/>
    <property type="match status" value="1"/>
</dbReference>
<dbReference type="PROSITE" id="PS00108">
    <property type="entry name" value="PROTEIN_KINASE_ST"/>
    <property type="match status" value="1"/>
</dbReference>
<dbReference type="InterPro" id="IPR000959">
    <property type="entry name" value="POLO_box_dom"/>
</dbReference>
<evidence type="ECO:0000256" key="5">
    <source>
        <dbReference type="ARBA" id="ARBA00022777"/>
    </source>
</evidence>
<evidence type="ECO:0000256" key="1">
    <source>
        <dbReference type="ARBA" id="ARBA00022527"/>
    </source>
</evidence>
<dbReference type="GO" id="GO:0005634">
    <property type="term" value="C:nucleus"/>
    <property type="evidence" value="ECO:0007669"/>
    <property type="project" value="TreeGrafter"/>
</dbReference>
<dbReference type="SUPFAM" id="SSF82615">
    <property type="entry name" value="Polo-box domain"/>
    <property type="match status" value="2"/>
</dbReference>
<keyword evidence="4 7" id="KW-0547">Nucleotide-binding</keyword>
<dbReference type="SUPFAM" id="SSF56112">
    <property type="entry name" value="Protein kinase-like (PK-like)"/>
    <property type="match status" value="1"/>
</dbReference>
<feature type="region of interest" description="Disordered" evidence="9">
    <location>
        <begin position="313"/>
        <end position="440"/>
    </location>
</feature>
<evidence type="ECO:0000256" key="9">
    <source>
        <dbReference type="SAM" id="MobiDB-lite"/>
    </source>
</evidence>
<feature type="region of interest" description="Disordered" evidence="9">
    <location>
        <begin position="470"/>
        <end position="505"/>
    </location>
</feature>
<dbReference type="InterPro" id="IPR036947">
    <property type="entry name" value="POLO_box_dom_sf"/>
</dbReference>
<dbReference type="EC" id="2.7.11.21" evidence="8"/>
<evidence type="ECO:0000256" key="8">
    <source>
        <dbReference type="RuleBase" id="RU361162"/>
    </source>
</evidence>
<evidence type="ECO:0000259" key="10">
    <source>
        <dbReference type="PROSITE" id="PS50011"/>
    </source>
</evidence>
<evidence type="ECO:0000256" key="3">
    <source>
        <dbReference type="ARBA" id="ARBA00022737"/>
    </source>
</evidence>
<feature type="compositionally biased region" description="Low complexity" evidence="9">
    <location>
        <begin position="547"/>
        <end position="558"/>
    </location>
</feature>
<dbReference type="EMBL" id="VLTL01000061">
    <property type="protein sequence ID" value="KAA0163950.1"/>
    <property type="molecule type" value="Genomic_DNA"/>
</dbReference>
<feature type="compositionally biased region" description="Low complexity" evidence="9">
    <location>
        <begin position="428"/>
        <end position="440"/>
    </location>
</feature>
<dbReference type="Gene3D" id="3.30.1120.30">
    <property type="entry name" value="POLO box domain"/>
    <property type="match status" value="2"/>
</dbReference>